<dbReference type="Pfam" id="PF13302">
    <property type="entry name" value="Acetyltransf_3"/>
    <property type="match status" value="1"/>
</dbReference>
<evidence type="ECO:0000259" key="1">
    <source>
        <dbReference type="PROSITE" id="PS51186"/>
    </source>
</evidence>
<protein>
    <recommendedName>
        <fullName evidence="1">N-acetyltransferase domain-containing protein</fullName>
    </recommendedName>
</protein>
<dbReference type="EMBL" id="BAAAPN010000057">
    <property type="protein sequence ID" value="GAA1765878.1"/>
    <property type="molecule type" value="Genomic_DNA"/>
</dbReference>
<dbReference type="SUPFAM" id="SSF55729">
    <property type="entry name" value="Acyl-CoA N-acyltransferases (Nat)"/>
    <property type="match status" value="1"/>
</dbReference>
<evidence type="ECO:0000313" key="3">
    <source>
        <dbReference type="Proteomes" id="UP001501475"/>
    </source>
</evidence>
<name>A0ABN2KTQ3_9MICO</name>
<proteinExistence type="predicted"/>
<dbReference type="InterPro" id="IPR016181">
    <property type="entry name" value="Acyl_CoA_acyltransferase"/>
</dbReference>
<evidence type="ECO:0000313" key="2">
    <source>
        <dbReference type="EMBL" id="GAA1765878.1"/>
    </source>
</evidence>
<dbReference type="CDD" id="cd04301">
    <property type="entry name" value="NAT_SF"/>
    <property type="match status" value="1"/>
</dbReference>
<reference evidence="2 3" key="1">
    <citation type="journal article" date="2019" name="Int. J. Syst. Evol. Microbiol.">
        <title>The Global Catalogue of Microorganisms (GCM) 10K type strain sequencing project: providing services to taxonomists for standard genome sequencing and annotation.</title>
        <authorList>
            <consortium name="The Broad Institute Genomics Platform"/>
            <consortium name="The Broad Institute Genome Sequencing Center for Infectious Disease"/>
            <person name="Wu L."/>
            <person name="Ma J."/>
        </authorList>
    </citation>
    <scope>NUCLEOTIDE SEQUENCE [LARGE SCALE GENOMIC DNA]</scope>
    <source>
        <strain evidence="2 3">JCM 15591</strain>
    </source>
</reference>
<dbReference type="PROSITE" id="PS51186">
    <property type="entry name" value="GNAT"/>
    <property type="match status" value="1"/>
</dbReference>
<comment type="caution">
    <text evidence="2">The sequence shown here is derived from an EMBL/GenBank/DDBJ whole genome shotgun (WGS) entry which is preliminary data.</text>
</comment>
<accession>A0ABN2KTQ3</accession>
<keyword evidence="3" id="KW-1185">Reference proteome</keyword>
<dbReference type="Proteomes" id="UP001501475">
    <property type="component" value="Unassembled WGS sequence"/>
</dbReference>
<organism evidence="2 3">
    <name type="scientific">Nostocoides vanveenii</name>
    <dbReference type="NCBI Taxonomy" id="330835"/>
    <lineage>
        <taxon>Bacteria</taxon>
        <taxon>Bacillati</taxon>
        <taxon>Actinomycetota</taxon>
        <taxon>Actinomycetes</taxon>
        <taxon>Micrococcales</taxon>
        <taxon>Intrasporangiaceae</taxon>
        <taxon>Nostocoides</taxon>
    </lineage>
</organism>
<dbReference type="Gene3D" id="3.40.630.30">
    <property type="match status" value="1"/>
</dbReference>
<feature type="domain" description="N-acetyltransferase" evidence="1">
    <location>
        <begin position="55"/>
        <end position="195"/>
    </location>
</feature>
<dbReference type="RefSeq" id="WP_344067054.1">
    <property type="nucleotide sequence ID" value="NZ_BAAAPN010000057.1"/>
</dbReference>
<dbReference type="InterPro" id="IPR000182">
    <property type="entry name" value="GNAT_dom"/>
</dbReference>
<gene>
    <name evidence="2" type="ORF">GCM10009810_25900</name>
</gene>
<sequence>MTAHPAPTFAERLSNASEADALRDGTLAWIGPLLPGDREMLAEGYLELSEESKRRRFLTAIPELTPALLDRLVDQVDGIDHVALVVFVEVGAALHPVAIGRIVRYSEMPDTADIAFTVKDAWQGKGIATLLARRLCENAPEGITHLLTEVAVDNTASLAILGKLGVMQVHSAGDGVLDVEVALSGEHLRLTPPPEGQRLHPLLAQYAQQILHMRDLVCEELLRLTPLQWLAETASVDSVDAGDT</sequence>